<feature type="compositionally biased region" description="Low complexity" evidence="2">
    <location>
        <begin position="366"/>
        <end position="377"/>
    </location>
</feature>
<dbReference type="Proteomes" id="UP000038010">
    <property type="component" value="Unassembled WGS sequence"/>
</dbReference>
<evidence type="ECO:0000313" key="3">
    <source>
        <dbReference type="EMBL" id="KPI34829.1"/>
    </source>
</evidence>
<feature type="coiled-coil region" evidence="1">
    <location>
        <begin position="236"/>
        <end position="270"/>
    </location>
</feature>
<organism evidence="3 4">
    <name type="scientific">Cyphellophora attinorum</name>
    <dbReference type="NCBI Taxonomy" id="1664694"/>
    <lineage>
        <taxon>Eukaryota</taxon>
        <taxon>Fungi</taxon>
        <taxon>Dikarya</taxon>
        <taxon>Ascomycota</taxon>
        <taxon>Pezizomycotina</taxon>
        <taxon>Eurotiomycetes</taxon>
        <taxon>Chaetothyriomycetidae</taxon>
        <taxon>Chaetothyriales</taxon>
        <taxon>Cyphellophoraceae</taxon>
        <taxon>Cyphellophora</taxon>
    </lineage>
</organism>
<name>A0A0N0NHY7_9EURO</name>
<keyword evidence="4" id="KW-1185">Reference proteome</keyword>
<dbReference type="AlphaFoldDB" id="A0A0N0NHY7"/>
<protein>
    <submittedName>
        <fullName evidence="3">Uncharacterized protein</fullName>
    </submittedName>
</protein>
<proteinExistence type="predicted"/>
<dbReference type="Gene3D" id="1.10.287.1490">
    <property type="match status" value="1"/>
</dbReference>
<accession>A0A0N0NHY7</accession>
<sequence>MQHIHYPKLLQLGQNLQREVASLRVKDFAMEVQDKVLRADHQVRQLRGLNGTLSGQVKSFADENADLSKGKVDLEARVEQLTGELNESKTEAARLESEVSARDRGLNAKDRTIAALQSELTSLRTELKESNNKSTSLEKEKDDLAKQTQHLEDREEELCNVVHTYKTTIEGQSNTITTLEGELSKLQERLEKEQETARQDRVGHTAAIEKASADLKASEERALQNSKTIATKDDEIRGLNATVESLRAAIEKEQADNRGLEQDADKARCRHLDDIAERDAELDKQHRAVEAAQKQTNLIEDEWKQKHARTVLQLAATQLAVNRAEKRNQKLLETLLAAKDTFEQVVISALERSNCQRVKEGDSTKSQQSGPAQAQAAEPRDSAPADVITVERSHQAQKRAADPEDDAGSDRPRKRQSLVLKMSKQVSPEKQAHME</sequence>
<feature type="region of interest" description="Disordered" evidence="2">
    <location>
        <begin position="125"/>
        <end position="151"/>
    </location>
</feature>
<dbReference type="SUPFAM" id="SSF90257">
    <property type="entry name" value="Myosin rod fragments"/>
    <property type="match status" value="1"/>
</dbReference>
<keyword evidence="1" id="KW-0175">Coiled coil</keyword>
<dbReference type="EMBL" id="LFJN01000049">
    <property type="protein sequence ID" value="KPI34829.1"/>
    <property type="molecule type" value="Genomic_DNA"/>
</dbReference>
<dbReference type="GeneID" id="28736929"/>
<dbReference type="RefSeq" id="XP_017994792.1">
    <property type="nucleotide sequence ID" value="XM_018145049.1"/>
</dbReference>
<reference evidence="3 4" key="1">
    <citation type="submission" date="2015-06" db="EMBL/GenBank/DDBJ databases">
        <title>Draft genome of the ant-associated black yeast Phialophora attae CBS 131958.</title>
        <authorList>
            <person name="Moreno L.F."/>
            <person name="Stielow B.J."/>
            <person name="de Hoog S."/>
            <person name="Vicente V.A."/>
            <person name="Weiss V.A."/>
            <person name="de Vries M."/>
            <person name="Cruz L.M."/>
            <person name="Souza E.M."/>
        </authorList>
    </citation>
    <scope>NUCLEOTIDE SEQUENCE [LARGE SCALE GENOMIC DNA]</scope>
    <source>
        <strain evidence="3 4">CBS 131958</strain>
    </source>
</reference>
<feature type="coiled-coil region" evidence="1">
    <location>
        <begin position="314"/>
        <end position="341"/>
    </location>
</feature>
<feature type="region of interest" description="Disordered" evidence="2">
    <location>
        <begin position="356"/>
        <end position="435"/>
    </location>
</feature>
<evidence type="ECO:0000313" key="4">
    <source>
        <dbReference type="Proteomes" id="UP000038010"/>
    </source>
</evidence>
<gene>
    <name evidence="3" type="ORF">AB675_4882</name>
</gene>
<evidence type="ECO:0000256" key="2">
    <source>
        <dbReference type="SAM" id="MobiDB-lite"/>
    </source>
</evidence>
<dbReference type="VEuPathDB" id="FungiDB:AB675_4882"/>
<comment type="caution">
    <text evidence="3">The sequence shown here is derived from an EMBL/GenBank/DDBJ whole genome shotgun (WGS) entry which is preliminary data.</text>
</comment>
<feature type="compositionally biased region" description="Basic and acidic residues" evidence="2">
    <location>
        <begin position="378"/>
        <end position="402"/>
    </location>
</feature>
<evidence type="ECO:0000256" key="1">
    <source>
        <dbReference type="SAM" id="Coils"/>
    </source>
</evidence>